<evidence type="ECO:0000256" key="6">
    <source>
        <dbReference type="HAMAP-Rule" id="MF_01106"/>
    </source>
</evidence>
<dbReference type="GO" id="GO:0004358">
    <property type="term" value="F:L-glutamate N-acetyltransferase activity, acting on acetyl-L-ornithine as donor"/>
    <property type="evidence" value="ECO:0007669"/>
    <property type="project" value="UniProtKB-UniRule"/>
</dbReference>
<comment type="caution">
    <text evidence="7">The sequence shown here is derived from an EMBL/GenBank/DDBJ whole genome shotgun (WGS) entry which is preliminary data.</text>
</comment>
<feature type="binding site" evidence="6">
    <location>
        <position position="389"/>
    </location>
    <ligand>
        <name>substrate</name>
    </ligand>
</feature>
<accession>A0A3D4VBA9</accession>
<organism evidence="7 8">
    <name type="scientific">Gemmatimonas aurantiaca</name>
    <dbReference type="NCBI Taxonomy" id="173480"/>
    <lineage>
        <taxon>Bacteria</taxon>
        <taxon>Pseudomonadati</taxon>
        <taxon>Gemmatimonadota</taxon>
        <taxon>Gemmatimonadia</taxon>
        <taxon>Gemmatimonadales</taxon>
        <taxon>Gemmatimonadaceae</taxon>
        <taxon>Gemmatimonas</taxon>
    </lineage>
</organism>
<dbReference type="HAMAP" id="MF_01106">
    <property type="entry name" value="ArgJ"/>
    <property type="match status" value="1"/>
</dbReference>
<feature type="chain" id="PRO_5023293609" description="Arginine biosynthesis bifunctional protein ArgJ alpha chain" evidence="6">
    <location>
        <begin position="1"/>
        <end position="186"/>
    </location>
</feature>
<feature type="binding site" evidence="6">
    <location>
        <position position="154"/>
    </location>
    <ligand>
        <name>substrate</name>
    </ligand>
</feature>
<keyword evidence="3 6" id="KW-0808">Transferase</keyword>
<keyword evidence="6" id="KW-0511">Multifunctional enzyme</keyword>
<feature type="active site" description="Nucleophile" evidence="6">
    <location>
        <position position="187"/>
    </location>
</feature>
<dbReference type="NCBIfam" id="TIGR00120">
    <property type="entry name" value="ArgJ"/>
    <property type="match status" value="1"/>
</dbReference>
<comment type="similarity">
    <text evidence="1 6">Belongs to the ArgJ family.</text>
</comment>
<dbReference type="GO" id="GO:0006592">
    <property type="term" value="P:ornithine biosynthetic process"/>
    <property type="evidence" value="ECO:0007669"/>
    <property type="project" value="TreeGrafter"/>
</dbReference>
<gene>
    <name evidence="6" type="primary">argJ</name>
    <name evidence="7" type="ORF">DGD08_14425</name>
</gene>
<dbReference type="InterPro" id="IPR016117">
    <property type="entry name" value="ArgJ-like_dom_sf"/>
</dbReference>
<dbReference type="Pfam" id="PF01960">
    <property type="entry name" value="ArgJ"/>
    <property type="match status" value="1"/>
</dbReference>
<dbReference type="EC" id="2.3.1.1" evidence="6"/>
<proteinExistence type="inferred from homology"/>
<feature type="site" description="Involved in the stabilization of negative charge on the oxyanion by the formation of the oxyanion hole" evidence="6">
    <location>
        <position position="119"/>
    </location>
</feature>
<comment type="catalytic activity">
    <reaction evidence="6">
        <text>N(2)-acetyl-L-ornithine + L-glutamate = N-acetyl-L-glutamate + L-ornithine</text>
        <dbReference type="Rhea" id="RHEA:15349"/>
        <dbReference type="ChEBI" id="CHEBI:29985"/>
        <dbReference type="ChEBI" id="CHEBI:44337"/>
        <dbReference type="ChEBI" id="CHEBI:46911"/>
        <dbReference type="ChEBI" id="CHEBI:57805"/>
        <dbReference type="EC" id="2.3.1.35"/>
    </reaction>
</comment>
<evidence type="ECO:0000313" key="8">
    <source>
        <dbReference type="Proteomes" id="UP000264071"/>
    </source>
</evidence>
<feature type="binding site" evidence="6">
    <location>
        <position position="176"/>
    </location>
    <ligand>
        <name>substrate</name>
    </ligand>
</feature>
<comment type="catalytic activity">
    <reaction evidence="6">
        <text>L-glutamate + acetyl-CoA = N-acetyl-L-glutamate + CoA + H(+)</text>
        <dbReference type="Rhea" id="RHEA:24292"/>
        <dbReference type="ChEBI" id="CHEBI:15378"/>
        <dbReference type="ChEBI" id="CHEBI:29985"/>
        <dbReference type="ChEBI" id="CHEBI:44337"/>
        <dbReference type="ChEBI" id="CHEBI:57287"/>
        <dbReference type="ChEBI" id="CHEBI:57288"/>
        <dbReference type="EC" id="2.3.1.1"/>
    </reaction>
</comment>
<comment type="pathway">
    <text evidence="6">Amino-acid biosynthesis; L-arginine biosynthesis; L-ornithine and N-acetyl-L-glutamate from L-glutamate and N(2)-acetyl-L-ornithine (cyclic): step 1/1.</text>
</comment>
<dbReference type="Gene3D" id="3.10.20.340">
    <property type="entry name" value="ArgJ beta chain, C-terminal domain"/>
    <property type="match status" value="1"/>
</dbReference>
<reference evidence="7 8" key="1">
    <citation type="journal article" date="2018" name="Nat. Biotechnol.">
        <title>A standardized bacterial taxonomy based on genome phylogeny substantially revises the tree of life.</title>
        <authorList>
            <person name="Parks D.H."/>
            <person name="Chuvochina M."/>
            <person name="Waite D.W."/>
            <person name="Rinke C."/>
            <person name="Skarshewski A."/>
            <person name="Chaumeil P.A."/>
            <person name="Hugenholtz P."/>
        </authorList>
    </citation>
    <scope>NUCLEOTIDE SEQUENCE [LARGE SCALE GENOMIC DNA]</scope>
    <source>
        <strain evidence="7">UBA8844</strain>
    </source>
</reference>
<feature type="binding site" evidence="6">
    <location>
        <position position="266"/>
    </location>
    <ligand>
        <name>substrate</name>
    </ligand>
</feature>
<keyword evidence="6" id="KW-0028">Amino-acid biosynthesis</keyword>
<evidence type="ECO:0000256" key="4">
    <source>
        <dbReference type="ARBA" id="ARBA00022813"/>
    </source>
</evidence>
<comment type="function">
    <text evidence="6">Catalyzes two activities which are involved in the cyclic version of arginine biosynthesis: the synthesis of N-acetylglutamate from glutamate and acetyl-CoA as the acetyl donor, and of ornithine by transacetylation between N(2)-acetylornithine and glutamate.</text>
</comment>
<dbReference type="CDD" id="cd02152">
    <property type="entry name" value="OAT"/>
    <property type="match status" value="1"/>
</dbReference>
<dbReference type="EMBL" id="DPIY01000010">
    <property type="protein sequence ID" value="HCT58396.1"/>
    <property type="molecule type" value="Genomic_DNA"/>
</dbReference>
<dbReference type="UniPathway" id="UPA00068">
    <property type="reaction ID" value="UER00106"/>
</dbReference>
<dbReference type="Gene3D" id="3.60.70.12">
    <property type="entry name" value="L-amino peptidase D-ALA esterase/amidase"/>
    <property type="match status" value="1"/>
</dbReference>
<feature type="site" description="Cleavage; by autolysis" evidence="6">
    <location>
        <begin position="186"/>
        <end position="187"/>
    </location>
</feature>
<feature type="chain" id="PRO_5023293610" description="Arginine biosynthesis bifunctional protein ArgJ beta chain" evidence="6">
    <location>
        <begin position="187"/>
        <end position="395"/>
    </location>
</feature>
<feature type="binding site" evidence="6">
    <location>
        <position position="395"/>
    </location>
    <ligand>
        <name>substrate</name>
    </ligand>
</feature>
<name>A0A3D4VBA9_9BACT</name>
<dbReference type="AlphaFoldDB" id="A0A3D4VBA9"/>
<dbReference type="OMA" id="WGRIVMA"/>
<dbReference type="NCBIfam" id="NF003802">
    <property type="entry name" value="PRK05388.1"/>
    <property type="match status" value="1"/>
</dbReference>
<dbReference type="PANTHER" id="PTHR23100:SF0">
    <property type="entry name" value="ARGININE BIOSYNTHESIS BIFUNCTIONAL PROTEIN ARGJ, MITOCHONDRIAL"/>
    <property type="match status" value="1"/>
</dbReference>
<dbReference type="EC" id="2.3.1.35" evidence="6"/>
<dbReference type="Proteomes" id="UP000264071">
    <property type="component" value="Unassembled WGS sequence"/>
</dbReference>
<comment type="subcellular location">
    <subcellularLocation>
        <location evidence="6">Cytoplasm</location>
    </subcellularLocation>
</comment>
<evidence type="ECO:0000256" key="3">
    <source>
        <dbReference type="ARBA" id="ARBA00022679"/>
    </source>
</evidence>
<evidence type="ECO:0000256" key="5">
    <source>
        <dbReference type="ARBA" id="ARBA00023315"/>
    </source>
</evidence>
<dbReference type="PANTHER" id="PTHR23100">
    <property type="entry name" value="ARGININE BIOSYNTHESIS BIFUNCTIONAL PROTEIN ARGJ"/>
    <property type="match status" value="1"/>
</dbReference>
<keyword evidence="4 6" id="KW-0068">Autocatalytic cleavage</keyword>
<dbReference type="InterPro" id="IPR002813">
    <property type="entry name" value="Arg_biosynth_ArgJ"/>
</dbReference>
<evidence type="ECO:0000256" key="1">
    <source>
        <dbReference type="ARBA" id="ARBA00006774"/>
    </source>
</evidence>
<evidence type="ECO:0000256" key="2">
    <source>
        <dbReference type="ARBA" id="ARBA00011475"/>
    </source>
</evidence>
<sequence>MSDTPAFHATPIFPRGFRCASRNVGLKPTARDLTLFVSQVDAAAAAVFTRNHFPGAPVVLGRETIKAGTGGTLRAVIANSKVSNVATGATGVENARRMARAAAQEIGASADKVLVSSTGVIGVRLPIEKIEAGVIGMTADLQDDPMVGAEGIMTTDSHPKALSASVGNATITWVAKGSGMIEPNMATMLSYIFTDAAFDGPTLDRLLRAAVKPSFNMLSVDTDTSTSDTCAILANGLAGSVDEAEFLAVLTAGCTRMTEILARDGEGAEHLLRVSVRGALDDGEAYVVAKSVLNSPLVKTMVHGADPNVGRLLMAVGKCFSCTIRPATTDAWINGYQVVANGERLDFDDAIVRETLSREVVDLEIALGVGDGVARAFGCDLTKGYVEENAAYYSS</sequence>
<dbReference type="GO" id="GO:0005737">
    <property type="term" value="C:cytoplasm"/>
    <property type="evidence" value="ECO:0007669"/>
    <property type="project" value="UniProtKB-SubCell"/>
</dbReference>
<dbReference type="SUPFAM" id="SSF56266">
    <property type="entry name" value="DmpA/ArgJ-like"/>
    <property type="match status" value="1"/>
</dbReference>
<keyword evidence="6" id="KW-0055">Arginine biosynthesis</keyword>
<comment type="subunit">
    <text evidence="2 6">Heterotetramer of two alpha and two beta chains.</text>
</comment>
<dbReference type="GO" id="GO:0006526">
    <property type="term" value="P:L-arginine biosynthetic process"/>
    <property type="evidence" value="ECO:0007669"/>
    <property type="project" value="UniProtKB-UniRule"/>
</dbReference>
<protein>
    <recommendedName>
        <fullName evidence="6">Arginine biosynthesis bifunctional protein ArgJ</fullName>
    </recommendedName>
    <domain>
        <recommendedName>
            <fullName evidence="6">Glutamate N-acetyltransferase</fullName>
            <ecNumber evidence="6">2.3.1.35</ecNumber>
        </recommendedName>
        <alternativeName>
            <fullName evidence="6">Ornithine acetyltransferase</fullName>
            <shortName evidence="6">OATase</shortName>
        </alternativeName>
        <alternativeName>
            <fullName evidence="6">Ornithine transacetylase</fullName>
        </alternativeName>
    </domain>
    <domain>
        <recommendedName>
            <fullName evidence="6">Amino-acid acetyltransferase</fullName>
            <ecNumber evidence="6">2.3.1.1</ecNumber>
        </recommendedName>
        <alternativeName>
            <fullName evidence="6">N-acetylglutamate synthase</fullName>
            <shortName evidence="6">AGSase</shortName>
        </alternativeName>
    </domain>
    <component>
        <recommendedName>
            <fullName evidence="6">Arginine biosynthesis bifunctional protein ArgJ alpha chain</fullName>
        </recommendedName>
    </component>
    <component>
        <recommendedName>
            <fullName evidence="6">Arginine biosynthesis bifunctional protein ArgJ beta chain</fullName>
        </recommendedName>
    </component>
</protein>
<evidence type="ECO:0000313" key="7">
    <source>
        <dbReference type="EMBL" id="HCT58396.1"/>
    </source>
</evidence>
<feature type="site" description="Involved in the stabilization of negative charge on the oxyanion by the formation of the oxyanion hole" evidence="6">
    <location>
        <position position="118"/>
    </location>
</feature>
<dbReference type="InterPro" id="IPR042195">
    <property type="entry name" value="ArgJ_beta_C"/>
</dbReference>
<keyword evidence="5 6" id="KW-0012">Acyltransferase</keyword>
<keyword evidence="6" id="KW-0963">Cytoplasm</keyword>
<dbReference type="GO" id="GO:0004042">
    <property type="term" value="F:L-glutamate N-acetyltransferase activity"/>
    <property type="evidence" value="ECO:0007669"/>
    <property type="project" value="UniProtKB-UniRule"/>
</dbReference>
<feature type="binding site" evidence="6">
    <location>
        <position position="187"/>
    </location>
    <ligand>
        <name>substrate</name>
    </ligand>
</feature>
<comment type="pathway">
    <text evidence="6">Amino-acid biosynthesis; L-arginine biosynthesis; N(2)-acetyl-L-ornithine from L-glutamate: step 1/4.</text>
</comment>